<organism evidence="1 2">
    <name type="scientific">Streptomyces mexicanus</name>
    <dbReference type="NCBI Taxonomy" id="178566"/>
    <lineage>
        <taxon>Bacteria</taxon>
        <taxon>Bacillati</taxon>
        <taxon>Actinomycetota</taxon>
        <taxon>Actinomycetes</taxon>
        <taxon>Kitasatosporales</taxon>
        <taxon>Streptomycetaceae</taxon>
        <taxon>Streptomyces</taxon>
    </lineage>
</organism>
<dbReference type="Pfam" id="PF00805">
    <property type="entry name" value="Pentapeptide"/>
    <property type="match status" value="2"/>
</dbReference>
<dbReference type="OrthoDB" id="4563217at2"/>
<sequence>MAAVIALVFTYVSVQQGQDNLRMSEQGQITDRYNDAVTNLGADSIDIRLGGIYALQRIMTDSARDQPAVVRILTAFVRVHAPSTAVTRKEARPDGPPPDIAAALETLTGRDALGDRDGGARVDLRRTDLRGADLTGSGQKRPLAWADFRTADLADADFEGVDLMFARLDDADLTNADLAGTNLFDADVRGANLRGANLYGAQFDDADCTGADFTGADLWATDLRTCKGLTVKQVLSAQLHLTMRLPKQMNKDARLLARIRAIEKARCDKKLCREGPGEPKD</sequence>
<name>A0A7X1LRS6_9ACTN</name>
<protein>
    <submittedName>
        <fullName evidence="1">Pentapeptide repeat-containing protein</fullName>
    </submittedName>
</protein>
<dbReference type="InterPro" id="IPR001646">
    <property type="entry name" value="5peptide_repeat"/>
</dbReference>
<dbReference type="InterPro" id="IPR051082">
    <property type="entry name" value="Pentapeptide-BTB/POZ_domain"/>
</dbReference>
<accession>A0A7X1LRS6</accession>
<dbReference type="Gene3D" id="2.160.20.80">
    <property type="entry name" value="E3 ubiquitin-protein ligase SopA"/>
    <property type="match status" value="1"/>
</dbReference>
<dbReference type="EMBL" id="JACMHY010000007">
    <property type="protein sequence ID" value="MBC2866947.1"/>
    <property type="molecule type" value="Genomic_DNA"/>
</dbReference>
<dbReference type="AlphaFoldDB" id="A0A7X1LRS6"/>
<evidence type="ECO:0000313" key="1">
    <source>
        <dbReference type="EMBL" id="MBC2866947.1"/>
    </source>
</evidence>
<evidence type="ECO:0000313" key="2">
    <source>
        <dbReference type="Proteomes" id="UP000517694"/>
    </source>
</evidence>
<keyword evidence="2" id="KW-1185">Reference proteome</keyword>
<dbReference type="SUPFAM" id="SSF141571">
    <property type="entry name" value="Pentapeptide repeat-like"/>
    <property type="match status" value="1"/>
</dbReference>
<dbReference type="PANTHER" id="PTHR14136:SF17">
    <property type="entry name" value="BTB_POZ DOMAIN-CONTAINING PROTEIN KCTD9"/>
    <property type="match status" value="1"/>
</dbReference>
<dbReference type="Proteomes" id="UP000517694">
    <property type="component" value="Unassembled WGS sequence"/>
</dbReference>
<comment type="caution">
    <text evidence="1">The sequence shown here is derived from an EMBL/GenBank/DDBJ whole genome shotgun (WGS) entry which is preliminary data.</text>
</comment>
<reference evidence="1 2" key="1">
    <citation type="submission" date="2020-08" db="EMBL/GenBank/DDBJ databases">
        <title>Whole-Genome Sequence of French Clinical Streptomyces mexicanus Strain Q0842.</title>
        <authorList>
            <person name="Boxberger M."/>
            <person name="La Scola B."/>
        </authorList>
    </citation>
    <scope>NUCLEOTIDE SEQUENCE [LARGE SCALE GENOMIC DNA]</scope>
    <source>
        <strain evidence="1 2">Marseille-Q0842</strain>
    </source>
</reference>
<gene>
    <name evidence="1" type="ORF">H1R13_18825</name>
</gene>
<proteinExistence type="predicted"/>
<dbReference type="PANTHER" id="PTHR14136">
    <property type="entry name" value="BTB_POZ DOMAIN-CONTAINING PROTEIN KCTD9"/>
    <property type="match status" value="1"/>
</dbReference>